<evidence type="ECO:0000313" key="3">
    <source>
        <dbReference type="Proteomes" id="UP000681720"/>
    </source>
</evidence>
<name>A0A8S2XQW8_9BILA</name>
<sequence>INGRHQSTQSDFLFDPNHSSLVTSSHKRQFSKSTAAAAAAAATTTTTTTTNGLESQSKSFYIRPQPPSSLVQSIPTVNRSAS</sequence>
<evidence type="ECO:0000256" key="1">
    <source>
        <dbReference type="SAM" id="MobiDB-lite"/>
    </source>
</evidence>
<feature type="compositionally biased region" description="Low complexity" evidence="1">
    <location>
        <begin position="41"/>
        <end position="50"/>
    </location>
</feature>
<feature type="non-terminal residue" evidence="2">
    <location>
        <position position="1"/>
    </location>
</feature>
<dbReference type="EMBL" id="CAJOBJ010084694">
    <property type="protein sequence ID" value="CAF4515878.1"/>
    <property type="molecule type" value="Genomic_DNA"/>
</dbReference>
<reference evidence="2" key="1">
    <citation type="submission" date="2021-02" db="EMBL/GenBank/DDBJ databases">
        <authorList>
            <person name="Nowell W R."/>
        </authorList>
    </citation>
    <scope>NUCLEOTIDE SEQUENCE</scope>
</reference>
<accession>A0A8S2XQW8</accession>
<feature type="region of interest" description="Disordered" evidence="1">
    <location>
        <begin position="1"/>
        <end position="28"/>
    </location>
</feature>
<proteinExistence type="predicted"/>
<gene>
    <name evidence="2" type="ORF">GIL414_LOCUS35388</name>
</gene>
<evidence type="ECO:0000313" key="2">
    <source>
        <dbReference type="EMBL" id="CAF4515878.1"/>
    </source>
</evidence>
<feature type="region of interest" description="Disordered" evidence="1">
    <location>
        <begin position="41"/>
        <end position="82"/>
    </location>
</feature>
<comment type="caution">
    <text evidence="2">The sequence shown here is derived from an EMBL/GenBank/DDBJ whole genome shotgun (WGS) entry which is preliminary data.</text>
</comment>
<dbReference type="AlphaFoldDB" id="A0A8S2XQW8"/>
<protein>
    <submittedName>
        <fullName evidence="2">Uncharacterized protein</fullName>
    </submittedName>
</protein>
<feature type="compositionally biased region" description="Polar residues" evidence="1">
    <location>
        <begin position="1"/>
        <end position="24"/>
    </location>
</feature>
<feature type="non-terminal residue" evidence="2">
    <location>
        <position position="82"/>
    </location>
</feature>
<organism evidence="2 3">
    <name type="scientific">Rotaria magnacalcarata</name>
    <dbReference type="NCBI Taxonomy" id="392030"/>
    <lineage>
        <taxon>Eukaryota</taxon>
        <taxon>Metazoa</taxon>
        <taxon>Spiralia</taxon>
        <taxon>Gnathifera</taxon>
        <taxon>Rotifera</taxon>
        <taxon>Eurotatoria</taxon>
        <taxon>Bdelloidea</taxon>
        <taxon>Philodinida</taxon>
        <taxon>Philodinidae</taxon>
        <taxon>Rotaria</taxon>
    </lineage>
</organism>
<dbReference type="Proteomes" id="UP000681720">
    <property type="component" value="Unassembled WGS sequence"/>
</dbReference>
<feature type="compositionally biased region" description="Polar residues" evidence="1">
    <location>
        <begin position="68"/>
        <end position="82"/>
    </location>
</feature>